<geneLocation type="plasmid" evidence="2">
    <name>pHNTS45-1</name>
</geneLocation>
<accession>A0A3S5I4A5</accession>
<dbReference type="AlphaFoldDB" id="A0A3S5I4A5"/>
<organism evidence="2">
    <name type="scientific">Citrobacter freundii</name>
    <dbReference type="NCBI Taxonomy" id="546"/>
    <lineage>
        <taxon>Bacteria</taxon>
        <taxon>Pseudomonadati</taxon>
        <taxon>Pseudomonadota</taxon>
        <taxon>Gammaproteobacteria</taxon>
        <taxon>Enterobacterales</taxon>
        <taxon>Enterobacteriaceae</taxon>
        <taxon>Citrobacter</taxon>
        <taxon>Citrobacter freundii complex</taxon>
    </lineage>
</organism>
<protein>
    <submittedName>
        <fullName evidence="2">Uncharacterized protein</fullName>
    </submittedName>
</protein>
<name>A0A3S5I4A5_CITFR</name>
<reference evidence="2" key="1">
    <citation type="submission" date="2018-11" db="EMBL/GenBank/DDBJ databases">
        <title>Complete sequence of plasmid pHNTS45-1.</title>
        <authorList>
            <person name="Liu J.H."/>
            <person name="Huang X.Y."/>
            <person name="Lv L.C."/>
        </authorList>
    </citation>
    <scope>NUCLEOTIDE SEQUENCE</scope>
    <source>
        <strain evidence="2">TS45CTX</strain>
        <plasmid evidence="2">pHNTS45-1</plasmid>
    </source>
</reference>
<feature type="compositionally biased region" description="Polar residues" evidence="1">
    <location>
        <begin position="66"/>
        <end position="82"/>
    </location>
</feature>
<evidence type="ECO:0000313" key="2">
    <source>
        <dbReference type="EMBL" id="AZZ88391.1"/>
    </source>
</evidence>
<proteinExistence type="predicted"/>
<keyword evidence="2" id="KW-0614">Plasmid</keyword>
<sequence length="210" mass="23001">MNDFHILSLCVQNKDVVGAMRVLRDKSEFAARIILEKLKVRVTSQTGRAFWHHVQDWLLMACRQENTPNESHGSQPSSTPSDTRADQSCCPGYGQSAGTDRHAGRPHQHPVPDARQPAFVCGWPDGLPPVHAYLGDERAAHTGTAPGEGKPSVEMGRHNPACIQPGFCASPSVVGTEHSFRVRRCHATACPTGGNRRIRKKSYAKLTVFS</sequence>
<evidence type="ECO:0000256" key="1">
    <source>
        <dbReference type="SAM" id="MobiDB-lite"/>
    </source>
</evidence>
<dbReference type="EMBL" id="MK167988">
    <property type="protein sequence ID" value="AZZ88391.1"/>
    <property type="molecule type" value="Genomic_DNA"/>
</dbReference>
<feature type="region of interest" description="Disordered" evidence="1">
    <location>
        <begin position="66"/>
        <end position="112"/>
    </location>
</feature>